<gene>
    <name evidence="1" type="ORF">FNAPI_7880</name>
</gene>
<reference evidence="1 2" key="1">
    <citation type="submission" date="2020-05" db="EMBL/GenBank/DDBJ databases">
        <title>Identification and distribution of gene clusters putatively required for synthesis of sphingolipid metabolism inhibitors in phylogenetically diverse species of the filamentous fungus Fusarium.</title>
        <authorList>
            <person name="Kim H.-S."/>
            <person name="Busman M."/>
            <person name="Brown D.W."/>
            <person name="Divon H."/>
            <person name="Uhlig S."/>
            <person name="Proctor R.H."/>
        </authorList>
    </citation>
    <scope>NUCLEOTIDE SEQUENCE [LARGE SCALE GENOMIC DNA]</scope>
    <source>
        <strain evidence="1 2">NRRL 25196</strain>
    </source>
</reference>
<comment type="caution">
    <text evidence="1">The sequence shown here is derived from an EMBL/GenBank/DDBJ whole genome shotgun (WGS) entry which is preliminary data.</text>
</comment>
<sequence>MASITRGSRYYHTVPRFDISAQNGPLFLGAIFTDLSFVRPALNRLDRVEIHEELEYTPVIHSGFRETCSKVKEGKFEAWVKAFSDYAKGSASFSSSNDEENTITCDEVLTTYFDPDGVYLNASFAIPVVHKVLEGCSSWTSTLYMITGIKVAKNLQYNKSYASQGEAQGQIGAEEPSTGTGAALSGNLRRENKNSLEFSVSDVVVGYRVNKYRCVRRLSLFKKHKKLIDDGLVEGDMMDDTEDAAPQPCVSFEYLPLSDEDIGSTEGKL</sequence>
<evidence type="ECO:0000313" key="2">
    <source>
        <dbReference type="Proteomes" id="UP000574317"/>
    </source>
</evidence>
<evidence type="ECO:0000313" key="1">
    <source>
        <dbReference type="EMBL" id="KAF5549963.1"/>
    </source>
</evidence>
<dbReference type="EMBL" id="JAAOAO010000291">
    <property type="protein sequence ID" value="KAF5549963.1"/>
    <property type="molecule type" value="Genomic_DNA"/>
</dbReference>
<proteinExistence type="predicted"/>
<dbReference type="Proteomes" id="UP000574317">
    <property type="component" value="Unassembled WGS sequence"/>
</dbReference>
<accession>A0A8H5J981</accession>
<dbReference type="AlphaFoldDB" id="A0A8H5J981"/>
<name>A0A8H5J981_9HYPO</name>
<organism evidence="1 2">
    <name type="scientific">Fusarium napiforme</name>
    <dbReference type="NCBI Taxonomy" id="42672"/>
    <lineage>
        <taxon>Eukaryota</taxon>
        <taxon>Fungi</taxon>
        <taxon>Dikarya</taxon>
        <taxon>Ascomycota</taxon>
        <taxon>Pezizomycotina</taxon>
        <taxon>Sordariomycetes</taxon>
        <taxon>Hypocreomycetidae</taxon>
        <taxon>Hypocreales</taxon>
        <taxon>Nectriaceae</taxon>
        <taxon>Fusarium</taxon>
        <taxon>Fusarium fujikuroi species complex</taxon>
    </lineage>
</organism>
<protein>
    <submittedName>
        <fullName evidence="1">Major facilitator superfamily mfs-1</fullName>
    </submittedName>
</protein>
<keyword evidence="2" id="KW-1185">Reference proteome</keyword>